<accession>A0A3N7J391</accession>
<protein>
    <submittedName>
        <fullName evidence="1">Uncharacterized protein</fullName>
    </submittedName>
</protein>
<keyword evidence="2" id="KW-1185">Reference proteome</keyword>
<dbReference type="RefSeq" id="WP_124540315.1">
    <property type="nucleotide sequence ID" value="NZ_QUSW01000002.1"/>
</dbReference>
<evidence type="ECO:0000313" key="1">
    <source>
        <dbReference type="EMBL" id="RQP25402.1"/>
    </source>
</evidence>
<comment type="caution">
    <text evidence="1">The sequence shown here is derived from an EMBL/GenBank/DDBJ whole genome shotgun (WGS) entry which is preliminary data.</text>
</comment>
<proteinExistence type="predicted"/>
<gene>
    <name evidence="1" type="ORF">DZC73_11315</name>
</gene>
<evidence type="ECO:0000313" key="2">
    <source>
        <dbReference type="Proteomes" id="UP000267464"/>
    </source>
</evidence>
<dbReference type="Proteomes" id="UP000267464">
    <property type="component" value="Unassembled WGS sequence"/>
</dbReference>
<organism evidence="1 2">
    <name type="scientific">Piscinibacter terrae</name>
    <dbReference type="NCBI Taxonomy" id="2496871"/>
    <lineage>
        <taxon>Bacteria</taxon>
        <taxon>Pseudomonadati</taxon>
        <taxon>Pseudomonadota</taxon>
        <taxon>Betaproteobacteria</taxon>
        <taxon>Burkholderiales</taxon>
        <taxon>Sphaerotilaceae</taxon>
        <taxon>Piscinibacter</taxon>
    </lineage>
</organism>
<dbReference type="AlphaFoldDB" id="A0A3N7J391"/>
<name>A0A3N7J391_9BURK</name>
<reference evidence="1 2" key="2">
    <citation type="submission" date="2018-12" db="EMBL/GenBank/DDBJ databases">
        <title>Rhizobacter gummiphilus sp. nov., a rubber-degrading bacterium isolated from the soil of a botanical garden in Japan.</title>
        <authorList>
            <person name="Shunsuke S.S."/>
        </authorList>
    </citation>
    <scope>NUCLEOTIDE SEQUENCE [LARGE SCALE GENOMIC DNA]</scope>
    <source>
        <strain evidence="1 2">S-16</strain>
    </source>
</reference>
<dbReference type="EMBL" id="QUSW01000002">
    <property type="protein sequence ID" value="RQP25402.1"/>
    <property type="molecule type" value="Genomic_DNA"/>
</dbReference>
<reference evidence="1 2" key="1">
    <citation type="submission" date="2018-08" db="EMBL/GenBank/DDBJ databases">
        <authorList>
            <person name="Khan S.A."/>
            <person name="Jeon C.O."/>
            <person name="Chun B.H."/>
            <person name="Jeong S.E."/>
        </authorList>
    </citation>
    <scope>NUCLEOTIDE SEQUENCE [LARGE SCALE GENOMIC DNA]</scope>
    <source>
        <strain evidence="1 2">S-16</strain>
    </source>
</reference>
<sequence>MPTLDLYYSQSLLGHFTLIVYDRSELIVNRVHMVDRDAEAAHGGKLAWAIHKVQQLTGFATSNVLDDIKSSPAAFEARVNYAAPGRQLLKQWAITVPQMDTMLNWVHQLTEQQNVGHFGSYGYVVYSNNVDNCGSFAIKCLAQAGITVQLSTLKSWIQLPTLIKGDV</sequence>